<dbReference type="RefSeq" id="WP_252620765.1">
    <property type="nucleotide sequence ID" value="NZ_CP099490.1"/>
</dbReference>
<evidence type="ECO:0000313" key="4">
    <source>
        <dbReference type="Proteomes" id="UP001056535"/>
    </source>
</evidence>
<name>A0ABY4YHC0_9MICO</name>
<feature type="signal peptide" evidence="2">
    <location>
        <begin position="1"/>
        <end position="24"/>
    </location>
</feature>
<sequence length="177" mass="18081">MKISRPIRAGAPALAVMLVLGLGACGTTEDTPGGTTEPTSSDTAPTTEPADDVAPTTDDEEATEMPPVNPTEGAALPTGPVPTNVLAQDNVKAAVTDLAEREGVGEDAVAAAGYSAVTWRDGSIGCPKPGMMYTQALVPGHLLVLEVDGELFSYHAGRDGTFNYCANPSLPPLDATM</sequence>
<feature type="region of interest" description="Disordered" evidence="1">
    <location>
        <begin position="28"/>
        <end position="82"/>
    </location>
</feature>
<dbReference type="EMBL" id="CP099490">
    <property type="protein sequence ID" value="USQ76079.1"/>
    <property type="molecule type" value="Genomic_DNA"/>
</dbReference>
<feature type="compositionally biased region" description="Low complexity" evidence="1">
    <location>
        <begin position="28"/>
        <end position="43"/>
    </location>
</feature>
<feature type="chain" id="PRO_5046014747" description="LppP/LprE lipoprotein" evidence="2">
    <location>
        <begin position="25"/>
        <end position="177"/>
    </location>
</feature>
<evidence type="ECO:0000256" key="1">
    <source>
        <dbReference type="SAM" id="MobiDB-lite"/>
    </source>
</evidence>
<reference evidence="3" key="1">
    <citation type="submission" date="2022-06" db="EMBL/GenBank/DDBJ databases">
        <title>Ornithinimicrobium JY.X270.</title>
        <authorList>
            <person name="Huang Y."/>
        </authorList>
    </citation>
    <scope>NUCLEOTIDE SEQUENCE</scope>
    <source>
        <strain evidence="3">JY.X270</strain>
    </source>
</reference>
<gene>
    <name evidence="3" type="ORF">NF557_16030</name>
</gene>
<dbReference type="PROSITE" id="PS51257">
    <property type="entry name" value="PROKAR_LIPOPROTEIN"/>
    <property type="match status" value="1"/>
</dbReference>
<evidence type="ECO:0008006" key="5">
    <source>
        <dbReference type="Google" id="ProtNLM"/>
    </source>
</evidence>
<keyword evidence="4" id="KW-1185">Reference proteome</keyword>
<protein>
    <recommendedName>
        <fullName evidence="5">LppP/LprE lipoprotein</fullName>
    </recommendedName>
</protein>
<proteinExistence type="predicted"/>
<organism evidence="3 4">
    <name type="scientific">Ornithinimicrobium cryptoxanthini</name>
    <dbReference type="NCBI Taxonomy" id="2934161"/>
    <lineage>
        <taxon>Bacteria</taxon>
        <taxon>Bacillati</taxon>
        <taxon>Actinomycetota</taxon>
        <taxon>Actinomycetes</taxon>
        <taxon>Micrococcales</taxon>
        <taxon>Ornithinimicrobiaceae</taxon>
        <taxon>Ornithinimicrobium</taxon>
    </lineage>
</organism>
<evidence type="ECO:0000313" key="3">
    <source>
        <dbReference type="EMBL" id="USQ76079.1"/>
    </source>
</evidence>
<accession>A0ABY4YHC0</accession>
<evidence type="ECO:0000256" key="2">
    <source>
        <dbReference type="SAM" id="SignalP"/>
    </source>
</evidence>
<dbReference type="Proteomes" id="UP001056535">
    <property type="component" value="Chromosome"/>
</dbReference>
<keyword evidence="2" id="KW-0732">Signal</keyword>